<evidence type="ECO:0000256" key="1">
    <source>
        <dbReference type="ARBA" id="ARBA00001946"/>
    </source>
</evidence>
<dbReference type="PANTHER" id="PTHR31609:SF1">
    <property type="entry name" value="CARBOHYDRATE DEACETYLASE"/>
    <property type="match status" value="1"/>
</dbReference>
<keyword evidence="4" id="KW-0460">Magnesium</keyword>
<evidence type="ECO:0000256" key="4">
    <source>
        <dbReference type="ARBA" id="ARBA00022842"/>
    </source>
</evidence>
<dbReference type="GO" id="GO:0005975">
    <property type="term" value="P:carbohydrate metabolic process"/>
    <property type="evidence" value="ECO:0007669"/>
    <property type="project" value="InterPro"/>
</dbReference>
<dbReference type="RefSeq" id="WP_087439614.1">
    <property type="nucleotide sequence ID" value="NZ_CP021416.1"/>
</dbReference>
<dbReference type="GO" id="GO:0019213">
    <property type="term" value="F:deacetylase activity"/>
    <property type="evidence" value="ECO:0007669"/>
    <property type="project" value="TreeGrafter"/>
</dbReference>
<name>A0A1Y0HPC0_9BACT</name>
<dbReference type="GO" id="GO:0046872">
    <property type="term" value="F:metal ion binding"/>
    <property type="evidence" value="ECO:0007669"/>
    <property type="project" value="UniProtKB-KW"/>
</dbReference>
<dbReference type="EC" id="3.5.1.105" evidence="6"/>
<keyword evidence="7" id="KW-1185">Reference proteome</keyword>
<evidence type="ECO:0000256" key="2">
    <source>
        <dbReference type="ARBA" id="ARBA00022723"/>
    </source>
</evidence>
<sequence>MNIIINADDFANSMAMSETICRCFDEGMLTSTSMMINTPYVEDALEKLRQRPSLRTSLHLNIAEGKPLSDIKKIAYLVDEKGLFCKRYETILINYYFGNLTQKKIIKAAIKAEYTAQITHYATLLKTPTIHLDSHQHYHTIPFISDILIELSQELPYQVTYVRVPKEPFFFEVSSLRDLKNYCGLNLIKHFLLNLFSNQLARKLHEHHITCNASFIGVLFTGNMTLSSIQQALQKCHQEGLIEILLHPGFLAESEAKVWTESPFKTFYAHPHRKEEMEILLSPTFKSLIQSITGNHYAKHI</sequence>
<dbReference type="InterPro" id="IPR006879">
    <property type="entry name" value="YdjC-like"/>
</dbReference>
<organism evidence="6 7">
    <name type="scientific">Sulfurospirillum diekertiae</name>
    <dbReference type="NCBI Taxonomy" id="1854492"/>
    <lineage>
        <taxon>Bacteria</taxon>
        <taxon>Pseudomonadati</taxon>
        <taxon>Campylobacterota</taxon>
        <taxon>Epsilonproteobacteria</taxon>
        <taxon>Campylobacterales</taxon>
        <taxon>Sulfurospirillaceae</taxon>
        <taxon>Sulfurospirillum</taxon>
    </lineage>
</organism>
<dbReference type="Gene3D" id="3.20.20.370">
    <property type="entry name" value="Glycoside hydrolase/deacetylase"/>
    <property type="match status" value="1"/>
</dbReference>
<dbReference type="EMBL" id="CP021416">
    <property type="protein sequence ID" value="ARU49941.1"/>
    <property type="molecule type" value="Genomic_DNA"/>
</dbReference>
<accession>A0A1Y0HPC0</accession>
<keyword evidence="2" id="KW-0479">Metal-binding</keyword>
<dbReference type="Pfam" id="PF04794">
    <property type="entry name" value="YdjC"/>
    <property type="match status" value="1"/>
</dbReference>
<keyword evidence="5" id="KW-0119">Carbohydrate metabolism</keyword>
<dbReference type="AlphaFoldDB" id="A0A1Y0HPC0"/>
<comment type="cofactor">
    <cofactor evidence="1">
        <name>Mg(2+)</name>
        <dbReference type="ChEBI" id="CHEBI:18420"/>
    </cofactor>
</comment>
<evidence type="ECO:0000256" key="3">
    <source>
        <dbReference type="ARBA" id="ARBA00022801"/>
    </source>
</evidence>
<keyword evidence="3 6" id="KW-0378">Hydrolase</keyword>
<dbReference type="InterPro" id="IPR011330">
    <property type="entry name" value="Glyco_hydro/deAcase_b/a-brl"/>
</dbReference>
<evidence type="ECO:0000256" key="5">
    <source>
        <dbReference type="ARBA" id="ARBA00023277"/>
    </source>
</evidence>
<evidence type="ECO:0000313" key="6">
    <source>
        <dbReference type="EMBL" id="ARU49941.1"/>
    </source>
</evidence>
<dbReference type="KEGG" id="suls:Sdiek1_2798"/>
<dbReference type="OrthoDB" id="9774177at2"/>
<evidence type="ECO:0000313" key="7">
    <source>
        <dbReference type="Proteomes" id="UP000196005"/>
    </source>
</evidence>
<proteinExistence type="predicted"/>
<dbReference type="SUPFAM" id="SSF88713">
    <property type="entry name" value="Glycoside hydrolase/deacetylase"/>
    <property type="match status" value="1"/>
</dbReference>
<gene>
    <name evidence="6" type="ORF">Sdiek1_2798</name>
</gene>
<reference evidence="7" key="1">
    <citation type="submission" date="2017-05" db="EMBL/GenBank/DDBJ databases">
        <title>Dechlorination kinetics govern the competition between two new strains of the genus Sulfurospirillum.</title>
        <authorList>
            <person name="Buttet G.F."/>
            <person name="Murray A.M."/>
            <person name="Goris T."/>
            <person name="Burion M."/>
            <person name="Lin B."/>
            <person name="Rolle M."/>
            <person name="Maillard J."/>
        </authorList>
    </citation>
    <scope>NUCLEOTIDE SEQUENCE [LARGE SCALE GENOMIC DNA]</scope>
    <source>
        <strain evidence="7">SL2-1</strain>
    </source>
</reference>
<dbReference type="GO" id="GO:0036311">
    <property type="term" value="F:chitin disaccharide deacetylase activity"/>
    <property type="evidence" value="ECO:0007669"/>
    <property type="project" value="UniProtKB-EC"/>
</dbReference>
<dbReference type="Proteomes" id="UP000196005">
    <property type="component" value="Chromosome"/>
</dbReference>
<protein>
    <submittedName>
        <fullName evidence="6">Chitooligosaccharide deacetylase ChbG</fullName>
        <ecNumber evidence="6">3.5.1.105</ecNumber>
    </submittedName>
</protein>
<dbReference type="PANTHER" id="PTHR31609">
    <property type="entry name" value="YDJC DEACETYLASE FAMILY MEMBER"/>
    <property type="match status" value="1"/>
</dbReference>